<evidence type="ECO:0000256" key="1">
    <source>
        <dbReference type="ARBA" id="ARBA00004651"/>
    </source>
</evidence>
<comment type="caution">
    <text evidence="9">The sequence shown here is derived from an EMBL/GenBank/DDBJ whole genome shotgun (WGS) entry which is preliminary data.</text>
</comment>
<dbReference type="PANTHER" id="PTHR37937">
    <property type="entry name" value="CONJUGATIVE TRANSFER: DNA TRANSPORT"/>
    <property type="match status" value="1"/>
</dbReference>
<evidence type="ECO:0000256" key="4">
    <source>
        <dbReference type="ARBA" id="ARBA00022692"/>
    </source>
</evidence>
<dbReference type="CDD" id="cd01127">
    <property type="entry name" value="TrwB_TraG_TraD_VirD4"/>
    <property type="match status" value="1"/>
</dbReference>
<evidence type="ECO:0000313" key="9">
    <source>
        <dbReference type="EMBL" id="MCL3788178.1"/>
    </source>
</evidence>
<feature type="transmembrane region" description="Helical" evidence="8">
    <location>
        <begin position="102"/>
        <end position="121"/>
    </location>
</feature>
<gene>
    <name evidence="9" type="ORF">E2N93_09220</name>
</gene>
<reference evidence="9 10" key="1">
    <citation type="submission" date="2019-03" db="EMBL/GenBank/DDBJ databases">
        <authorList>
            <person name="Molinero N."/>
            <person name="Sanchez B."/>
            <person name="Walker A."/>
            <person name="Duncan S."/>
            <person name="Delgado S."/>
            <person name="Margolles A."/>
        </authorList>
    </citation>
    <scope>NUCLEOTIDE SEQUENCE [LARGE SCALE GENOMIC DNA]</scope>
    <source>
        <strain evidence="9 10">IPLA60002</strain>
    </source>
</reference>
<dbReference type="Gene3D" id="3.40.50.300">
    <property type="entry name" value="P-loop containing nucleotide triphosphate hydrolases"/>
    <property type="match status" value="1"/>
</dbReference>
<protein>
    <recommendedName>
        <fullName evidence="11">Type IV secretory system conjugative DNA transfer family protein</fullName>
    </recommendedName>
</protein>
<keyword evidence="3" id="KW-1003">Cell membrane</keyword>
<evidence type="ECO:0000256" key="3">
    <source>
        <dbReference type="ARBA" id="ARBA00022475"/>
    </source>
</evidence>
<keyword evidence="4 8" id="KW-0812">Transmembrane</keyword>
<dbReference type="EMBL" id="SNUZ01000012">
    <property type="protein sequence ID" value="MCL3788178.1"/>
    <property type="molecule type" value="Genomic_DNA"/>
</dbReference>
<dbReference type="SUPFAM" id="SSF52540">
    <property type="entry name" value="P-loop containing nucleoside triphosphate hydrolases"/>
    <property type="match status" value="1"/>
</dbReference>
<keyword evidence="10" id="KW-1185">Reference proteome</keyword>
<evidence type="ECO:0000256" key="5">
    <source>
        <dbReference type="ARBA" id="ARBA00022989"/>
    </source>
</evidence>
<dbReference type="InterPro" id="IPR051539">
    <property type="entry name" value="T4SS-coupling_protein"/>
</dbReference>
<proteinExistence type="inferred from homology"/>
<evidence type="ECO:0000256" key="7">
    <source>
        <dbReference type="SAM" id="Coils"/>
    </source>
</evidence>
<feature type="transmembrane region" description="Helical" evidence="8">
    <location>
        <begin position="70"/>
        <end position="90"/>
    </location>
</feature>
<evidence type="ECO:0000256" key="2">
    <source>
        <dbReference type="ARBA" id="ARBA00008806"/>
    </source>
</evidence>
<feature type="transmembrane region" description="Helical" evidence="8">
    <location>
        <begin position="32"/>
        <end position="58"/>
    </location>
</feature>
<dbReference type="Pfam" id="PF02534">
    <property type="entry name" value="T4SS-DNA_transf"/>
    <property type="match status" value="1"/>
</dbReference>
<dbReference type="Proteomes" id="UP001056693">
    <property type="component" value="Unassembled WGS sequence"/>
</dbReference>
<evidence type="ECO:0000313" key="10">
    <source>
        <dbReference type="Proteomes" id="UP001056693"/>
    </source>
</evidence>
<name>A0ABT0NKN7_9FIRM</name>
<dbReference type="InterPro" id="IPR003688">
    <property type="entry name" value="TraG/VirD4"/>
</dbReference>
<comment type="similarity">
    <text evidence="2">Belongs to the VirD4/TraG family.</text>
</comment>
<keyword evidence="5 8" id="KW-1133">Transmembrane helix</keyword>
<evidence type="ECO:0008006" key="11">
    <source>
        <dbReference type="Google" id="ProtNLM"/>
    </source>
</evidence>
<keyword evidence="6 8" id="KW-0472">Membrane</keyword>
<dbReference type="InterPro" id="IPR027417">
    <property type="entry name" value="P-loop_NTPase"/>
</dbReference>
<evidence type="ECO:0000256" key="8">
    <source>
        <dbReference type="SAM" id="Phobius"/>
    </source>
</evidence>
<keyword evidence="7" id="KW-0175">Coiled coil</keyword>
<organism evidence="9 10">
    <name type="scientific">Ruminococcus bromii</name>
    <dbReference type="NCBI Taxonomy" id="40518"/>
    <lineage>
        <taxon>Bacteria</taxon>
        <taxon>Bacillati</taxon>
        <taxon>Bacillota</taxon>
        <taxon>Clostridia</taxon>
        <taxon>Eubacteriales</taxon>
        <taxon>Oscillospiraceae</taxon>
        <taxon>Ruminococcus</taxon>
    </lineage>
</organism>
<evidence type="ECO:0000256" key="6">
    <source>
        <dbReference type="ARBA" id="ARBA00023136"/>
    </source>
</evidence>
<sequence length="720" mass="82709">MLPLLLYKEMVILSQPSQNILRNRRKSKKPMIIMLSIMFVIFFLLVSLGIYSVLNYSYENNITIQDMKNFQLLTAIINMFSFDFSLPFGIEIIKQILKIHFSLWWMYLIVAALIWVMFLSADRNDFKGMEHGSAKWADDELIEEFSNPEKAIPVAKDFYVPIDGSKTANLNELMIGGSGAGKTFRGIKPHIMQMLGSYVVTDPKGELYRDLSRMLIANGYKVRVLNLKDLHYSNSYNPFVYLKSEQDVFSLSDLFMKNTKGEGEKDDFWSGDAQKILSMLMLYLFKDDTEIKSFGRVVRLVNSVSYSDNQIDMSCELARCMNKHAAKYPNDFGTISWTGFQGLPQETMASVLEVLSNRLTLFATTDLDAITSTDEMDFDMVGVEKTVIFLILPAARNTYKAISNIFYTQLFERLMYIADTKYNGCLPLLVSCEMDEFANIGEVPSFNEILSVVRSYNIRICIVLQGLAQLKAIYEKTYEAIIGNCDIFTLLGSKDKDTLEYVSAKLDKITVRGDSRSYNRGMSNGGGGQDTEAYIERPLLYPNEIKKAIKPKGKTRKYGGSCIVFVGYEDPVYLPKFDTPSHPRFAECGSKYKEYVHNCTDVSVVYMPIWTQRLIEYHKMYDKHNTQSKEELKAYEEEVEIQKEQEQAELEAEFERNNVQIELPANEEPSEEEYEEYCESVDNGELPPVQDFSDEPNEDDFMFDINPVVEKIKEMQRVNE</sequence>
<dbReference type="PANTHER" id="PTHR37937:SF1">
    <property type="entry name" value="CONJUGATIVE TRANSFER: DNA TRANSPORT"/>
    <property type="match status" value="1"/>
</dbReference>
<comment type="subcellular location">
    <subcellularLocation>
        <location evidence="1">Cell membrane</location>
        <topology evidence="1">Multi-pass membrane protein</topology>
    </subcellularLocation>
</comment>
<accession>A0ABT0NKN7</accession>
<dbReference type="NCBIfam" id="NF045973">
    <property type="entry name" value="conju_CD1115"/>
    <property type="match status" value="1"/>
</dbReference>
<feature type="coiled-coil region" evidence="7">
    <location>
        <begin position="618"/>
        <end position="658"/>
    </location>
</feature>